<name>A0A223S6V6_9ACTN</name>
<dbReference type="Proteomes" id="UP000215005">
    <property type="component" value="Chromosome"/>
</dbReference>
<evidence type="ECO:0000313" key="2">
    <source>
        <dbReference type="EMBL" id="ASU83844.1"/>
    </source>
</evidence>
<reference evidence="2 3" key="1">
    <citation type="submission" date="2017-08" db="EMBL/GenBank/DDBJ databases">
        <title>The complete genome sequence of Nocardiopsis gilva YIM 90087.</title>
        <authorList>
            <person name="Yin M."/>
            <person name="Tang S."/>
        </authorList>
    </citation>
    <scope>NUCLEOTIDE SEQUENCE [LARGE SCALE GENOMIC DNA]</scope>
    <source>
        <strain evidence="2 3">YIM 90087</strain>
    </source>
</reference>
<dbReference type="OrthoDB" id="5187023at2"/>
<dbReference type="SUPFAM" id="SSF103196">
    <property type="entry name" value="Roadblock/LC7 domain"/>
    <property type="match status" value="1"/>
</dbReference>
<evidence type="ECO:0000313" key="3">
    <source>
        <dbReference type="Proteomes" id="UP000215005"/>
    </source>
</evidence>
<dbReference type="AlphaFoldDB" id="A0A223S6V6"/>
<dbReference type="KEGG" id="ngv:CDO52_14565"/>
<dbReference type="EMBL" id="CP022753">
    <property type="protein sequence ID" value="ASU83844.1"/>
    <property type="molecule type" value="Genomic_DNA"/>
</dbReference>
<dbReference type="Gene3D" id="3.30.450.30">
    <property type="entry name" value="Dynein light chain 2a, cytoplasmic"/>
    <property type="match status" value="1"/>
</dbReference>
<dbReference type="SMART" id="SM00960">
    <property type="entry name" value="Robl_LC7"/>
    <property type="match status" value="1"/>
</dbReference>
<dbReference type="Pfam" id="PF03259">
    <property type="entry name" value="Robl_LC7"/>
    <property type="match status" value="1"/>
</dbReference>
<keyword evidence="3" id="KW-1185">Reference proteome</keyword>
<evidence type="ECO:0000259" key="1">
    <source>
        <dbReference type="SMART" id="SM00960"/>
    </source>
</evidence>
<sequence length="141" mass="15325">MNRQLSENAESFAWLVSNFVEEVPGVEHAIVVSSDGLLLTASDAFPMEHAEQLAAIATGLHSLAHNAARIFSRGNCEQLIVRMQRGHLFVMAISDGSSLAVLTSPEAEMRIVAYQMTLLVESAAHVLTPQLRSELREVVGN</sequence>
<dbReference type="RefSeq" id="WP_017618909.1">
    <property type="nucleotide sequence ID" value="NZ_ANBG01000202.1"/>
</dbReference>
<accession>A0A223S6V6</accession>
<dbReference type="PANTHER" id="PTHR36222:SF1">
    <property type="entry name" value="SERINE PROTEASE INHIBITOR RV3364C"/>
    <property type="match status" value="1"/>
</dbReference>
<protein>
    <submittedName>
        <fullName evidence="2">Dynein regulation protein LC7</fullName>
    </submittedName>
</protein>
<dbReference type="InterPro" id="IPR053141">
    <property type="entry name" value="Mycobact_SerProt_Inhib_Rv3364c"/>
</dbReference>
<dbReference type="InterPro" id="IPR004942">
    <property type="entry name" value="Roadblock/LAMTOR2_dom"/>
</dbReference>
<organism evidence="2 3">
    <name type="scientific">Nocardiopsis gilva YIM 90087</name>
    <dbReference type="NCBI Taxonomy" id="1235441"/>
    <lineage>
        <taxon>Bacteria</taxon>
        <taxon>Bacillati</taxon>
        <taxon>Actinomycetota</taxon>
        <taxon>Actinomycetes</taxon>
        <taxon>Streptosporangiales</taxon>
        <taxon>Nocardiopsidaceae</taxon>
        <taxon>Nocardiopsis</taxon>
    </lineage>
</organism>
<proteinExistence type="predicted"/>
<feature type="domain" description="Roadblock/LAMTOR2" evidence="1">
    <location>
        <begin position="13"/>
        <end position="103"/>
    </location>
</feature>
<dbReference type="PANTHER" id="PTHR36222">
    <property type="entry name" value="SERINE PROTEASE INHIBITOR RV3364C"/>
    <property type="match status" value="1"/>
</dbReference>
<gene>
    <name evidence="2" type="ORF">CDO52_14565</name>
</gene>